<keyword evidence="4" id="KW-0378">Hydrolase</keyword>
<dbReference type="Proteomes" id="UP000007076">
    <property type="component" value="Chromosome"/>
</dbReference>
<dbReference type="CDD" id="cd00221">
    <property type="entry name" value="Vsr"/>
    <property type="match status" value="1"/>
</dbReference>
<keyword evidence="9" id="KW-1185">Reference proteome</keyword>
<evidence type="ECO:0000256" key="4">
    <source>
        <dbReference type="ARBA" id="ARBA00022801"/>
    </source>
</evidence>
<dbReference type="STRING" id="452652.KSE_37950"/>
<evidence type="ECO:0000256" key="1">
    <source>
        <dbReference type="ARBA" id="ARBA00022722"/>
    </source>
</evidence>
<keyword evidence="1" id="KW-0540">Nuclease</keyword>
<evidence type="ECO:0000256" key="3">
    <source>
        <dbReference type="ARBA" id="ARBA00022763"/>
    </source>
</evidence>
<evidence type="ECO:0000313" key="8">
    <source>
        <dbReference type="EMBL" id="BAJ29593.1"/>
    </source>
</evidence>
<dbReference type="GO" id="GO:0004519">
    <property type="term" value="F:endonuclease activity"/>
    <property type="evidence" value="ECO:0007669"/>
    <property type="project" value="UniProtKB-KW"/>
</dbReference>
<dbReference type="Pfam" id="PF03852">
    <property type="entry name" value="Vsr"/>
    <property type="match status" value="1"/>
</dbReference>
<dbReference type="HOGENOM" id="CLU_111913_2_1_11"/>
<dbReference type="SUPFAM" id="SSF52980">
    <property type="entry name" value="Restriction endonuclease-like"/>
    <property type="match status" value="1"/>
</dbReference>
<name>E4NEG2_KITSK</name>
<dbReference type="GO" id="GO:0016787">
    <property type="term" value="F:hydrolase activity"/>
    <property type="evidence" value="ECO:0007669"/>
    <property type="project" value="UniProtKB-KW"/>
</dbReference>
<feature type="compositionally biased region" description="Low complexity" evidence="7">
    <location>
        <begin position="137"/>
        <end position="147"/>
    </location>
</feature>
<dbReference type="Gene3D" id="3.40.960.10">
    <property type="entry name" value="VSR Endonuclease"/>
    <property type="match status" value="1"/>
</dbReference>
<reference evidence="8 9" key="1">
    <citation type="journal article" date="2010" name="DNA Res.">
        <title>Genome sequence of Kitasatospora setae NBRC 14216T: an evolutionary snapshot of the family Streptomycetaceae.</title>
        <authorList>
            <person name="Ichikawa N."/>
            <person name="Oguchi A."/>
            <person name="Ikeda H."/>
            <person name="Ishikawa J."/>
            <person name="Kitani S."/>
            <person name="Watanabe Y."/>
            <person name="Nakamura S."/>
            <person name="Katano Y."/>
            <person name="Kishi E."/>
            <person name="Sasagawa M."/>
            <person name="Ankai A."/>
            <person name="Fukui S."/>
            <person name="Hashimoto Y."/>
            <person name="Kamata S."/>
            <person name="Otoguro M."/>
            <person name="Tanikawa S."/>
            <person name="Nihira T."/>
            <person name="Horinouchi S."/>
            <person name="Ohnishi Y."/>
            <person name="Hayakawa M."/>
            <person name="Kuzuyama T."/>
            <person name="Arisawa A."/>
            <person name="Nomoto F."/>
            <person name="Miura H."/>
            <person name="Takahashi Y."/>
            <person name="Fujita N."/>
        </authorList>
    </citation>
    <scope>NUCLEOTIDE SEQUENCE [LARGE SCALE GENOMIC DNA]</scope>
    <source>
        <strain evidence="9">ATCC 33774 / DSM 43861 / JCM 3304 / KCC A-0304 / NBRC 14216 / KM-6054</strain>
    </source>
</reference>
<dbReference type="REBASE" id="28981">
    <property type="entry name" value="V.KseKMORF37940P"/>
</dbReference>
<evidence type="ECO:0000313" key="9">
    <source>
        <dbReference type="Proteomes" id="UP000007076"/>
    </source>
</evidence>
<dbReference type="InterPro" id="IPR011335">
    <property type="entry name" value="Restrct_endonuc-II-like"/>
</dbReference>
<dbReference type="InterPro" id="IPR004603">
    <property type="entry name" value="DNA_mismatch_endonuc_vsr"/>
</dbReference>
<evidence type="ECO:0000256" key="2">
    <source>
        <dbReference type="ARBA" id="ARBA00022759"/>
    </source>
</evidence>
<evidence type="ECO:0000256" key="5">
    <source>
        <dbReference type="ARBA" id="ARBA00023204"/>
    </source>
</evidence>
<accession>E4NEG2</accession>
<comment type="similarity">
    <text evidence="6">Belongs to the Vsr family.</text>
</comment>
<organism evidence="8 9">
    <name type="scientific">Kitasatospora setae (strain ATCC 33774 / DSM 43861 / JCM 3304 / KCC A-0304 / NBRC 14216 / KM-6054)</name>
    <name type="common">Streptomyces setae</name>
    <dbReference type="NCBI Taxonomy" id="452652"/>
    <lineage>
        <taxon>Bacteria</taxon>
        <taxon>Bacillati</taxon>
        <taxon>Actinomycetota</taxon>
        <taxon>Actinomycetes</taxon>
        <taxon>Kitasatosporales</taxon>
        <taxon>Streptomycetaceae</taxon>
        <taxon>Kitasatospora</taxon>
    </lineage>
</organism>
<dbReference type="EMBL" id="AP010968">
    <property type="protein sequence ID" value="BAJ29593.1"/>
    <property type="molecule type" value="Genomic_DNA"/>
</dbReference>
<sequence length="147" mass="16309">MRGNRNKDTKPELRLRSLLHKRGLRYRVAARPLPELRRTADVLFPKPKVAVFVDGCYWHGCPDHLRASSKNVEFWQAKIEGNRARDRETDRLLGEAGWTVVRVWEHEDPAEAASRITAIVGRPTPVRGDANPPTGPNTPGTAAGAGG</sequence>
<proteinExistence type="inferred from homology"/>
<dbReference type="AlphaFoldDB" id="E4NEG2"/>
<evidence type="ECO:0000256" key="6">
    <source>
        <dbReference type="ARBA" id="ARBA00029466"/>
    </source>
</evidence>
<feature type="region of interest" description="Disordered" evidence="7">
    <location>
        <begin position="122"/>
        <end position="147"/>
    </location>
</feature>
<evidence type="ECO:0000256" key="7">
    <source>
        <dbReference type="SAM" id="MobiDB-lite"/>
    </source>
</evidence>
<keyword evidence="2 8" id="KW-0255">Endonuclease</keyword>
<protein>
    <submittedName>
        <fullName evidence="8">Putative very short patch repair endonuclease</fullName>
    </submittedName>
</protein>
<keyword evidence="3" id="KW-0227">DNA damage</keyword>
<dbReference type="NCBIfam" id="TIGR00632">
    <property type="entry name" value="vsr"/>
    <property type="match status" value="1"/>
</dbReference>
<dbReference type="eggNOG" id="COG3727">
    <property type="taxonomic scope" value="Bacteria"/>
</dbReference>
<dbReference type="KEGG" id="ksk:KSE_37950"/>
<gene>
    <name evidence="8" type="primary">vsr2</name>
    <name evidence="8" type="ordered locus">KSE_37950</name>
</gene>
<keyword evidence="5" id="KW-0234">DNA repair</keyword>
<dbReference type="GO" id="GO:0006298">
    <property type="term" value="P:mismatch repair"/>
    <property type="evidence" value="ECO:0007669"/>
    <property type="project" value="InterPro"/>
</dbReference>